<sequence>MNTATIIPILAFIGISATLLYQAVQYFKYKKKHKKPNIPALKQNSYVVDPKKFIENISKYTHEKKVSITKNRQKLKAAYYAIVSIFIVFVGAVVFFTRNNNITYIPRAETNQTPTPRIPTQDTPTVPTINNISTTVNPTTAPTNVKKPTVTIANNPTTPSPTSISTSITITPTSSFRALLSRTPTPSKAPTPTSRSITETVVPTRAANTPTHSATTNTTSPTSIPTYLAYATTHEPTQLALATKNPTSQVTNKETVTPKAIPSTGIVENSLILFLAGSAFLLIGFLF</sequence>
<evidence type="ECO:0000256" key="2">
    <source>
        <dbReference type="SAM" id="Phobius"/>
    </source>
</evidence>
<feature type="compositionally biased region" description="Low complexity" evidence="1">
    <location>
        <begin position="206"/>
        <end position="222"/>
    </location>
</feature>
<feature type="compositionally biased region" description="Low complexity" evidence="1">
    <location>
        <begin position="181"/>
        <end position="196"/>
    </location>
</feature>
<keyword evidence="2" id="KW-1133">Transmembrane helix</keyword>
<keyword evidence="2" id="KW-0472">Membrane</keyword>
<accession>A0A2M8KTF5</accession>
<feature type="compositionally biased region" description="Low complexity" evidence="1">
    <location>
        <begin position="156"/>
        <end position="168"/>
    </location>
</feature>
<proteinExistence type="predicted"/>
<protein>
    <submittedName>
        <fullName evidence="3">Uncharacterized protein</fullName>
    </submittedName>
</protein>
<feature type="compositionally biased region" description="Low complexity" evidence="1">
    <location>
        <begin position="134"/>
        <end position="145"/>
    </location>
</feature>
<feature type="compositionally biased region" description="Polar residues" evidence="1">
    <location>
        <begin position="113"/>
        <end position="133"/>
    </location>
</feature>
<dbReference type="AlphaFoldDB" id="A0A2M8KTF5"/>
<dbReference type="EMBL" id="PFED01000028">
    <property type="protein sequence ID" value="PJE63224.1"/>
    <property type="molecule type" value="Genomic_DNA"/>
</dbReference>
<evidence type="ECO:0000313" key="3">
    <source>
        <dbReference type="EMBL" id="PJE63224.1"/>
    </source>
</evidence>
<gene>
    <name evidence="3" type="ORF">COU88_00680</name>
</gene>
<reference evidence="4" key="1">
    <citation type="submission" date="2017-09" db="EMBL/GenBank/DDBJ databases">
        <title>Depth-based differentiation of microbial function through sediment-hosted aquifers and enrichment of novel symbionts in the deep terrestrial subsurface.</title>
        <authorList>
            <person name="Probst A.J."/>
            <person name="Ladd B."/>
            <person name="Jarett J.K."/>
            <person name="Geller-Mcgrath D.E."/>
            <person name="Sieber C.M.K."/>
            <person name="Emerson J.B."/>
            <person name="Anantharaman K."/>
            <person name="Thomas B.C."/>
            <person name="Malmstrom R."/>
            <person name="Stieglmeier M."/>
            <person name="Klingl A."/>
            <person name="Woyke T."/>
            <person name="Ryan C.M."/>
            <person name="Banfield J.F."/>
        </authorList>
    </citation>
    <scope>NUCLEOTIDE SEQUENCE [LARGE SCALE GENOMIC DNA]</scope>
</reference>
<feature type="transmembrane region" description="Helical" evidence="2">
    <location>
        <begin position="77"/>
        <end position="97"/>
    </location>
</feature>
<feature type="region of interest" description="Disordered" evidence="1">
    <location>
        <begin position="181"/>
        <end position="222"/>
    </location>
</feature>
<name>A0A2M8KTF5_9BACT</name>
<evidence type="ECO:0000313" key="4">
    <source>
        <dbReference type="Proteomes" id="UP000229554"/>
    </source>
</evidence>
<comment type="caution">
    <text evidence="3">The sequence shown here is derived from an EMBL/GenBank/DDBJ whole genome shotgun (WGS) entry which is preliminary data.</text>
</comment>
<feature type="region of interest" description="Disordered" evidence="1">
    <location>
        <begin position="113"/>
        <end position="168"/>
    </location>
</feature>
<keyword evidence="2" id="KW-0812">Transmembrane</keyword>
<dbReference type="Proteomes" id="UP000229554">
    <property type="component" value="Unassembled WGS sequence"/>
</dbReference>
<organism evidence="3 4">
    <name type="scientific">Candidatus Roizmanbacteria bacterium CG10_big_fil_rev_8_21_14_0_10_39_6</name>
    <dbReference type="NCBI Taxonomy" id="1974853"/>
    <lineage>
        <taxon>Bacteria</taxon>
        <taxon>Candidatus Roizmaniibacteriota</taxon>
    </lineage>
</organism>
<evidence type="ECO:0000256" key="1">
    <source>
        <dbReference type="SAM" id="MobiDB-lite"/>
    </source>
</evidence>
<feature type="transmembrane region" description="Helical" evidence="2">
    <location>
        <begin position="6"/>
        <end position="24"/>
    </location>
</feature>